<feature type="compositionally biased region" description="Acidic residues" evidence="1">
    <location>
        <begin position="100"/>
        <end position="111"/>
    </location>
</feature>
<dbReference type="EMBL" id="BPVZ01000052">
    <property type="protein sequence ID" value="GKV19075.1"/>
    <property type="molecule type" value="Genomic_DNA"/>
</dbReference>
<feature type="region of interest" description="Disordered" evidence="1">
    <location>
        <begin position="34"/>
        <end position="65"/>
    </location>
</feature>
<organism evidence="2 3">
    <name type="scientific">Rubroshorea leprosula</name>
    <dbReference type="NCBI Taxonomy" id="152421"/>
    <lineage>
        <taxon>Eukaryota</taxon>
        <taxon>Viridiplantae</taxon>
        <taxon>Streptophyta</taxon>
        <taxon>Embryophyta</taxon>
        <taxon>Tracheophyta</taxon>
        <taxon>Spermatophyta</taxon>
        <taxon>Magnoliopsida</taxon>
        <taxon>eudicotyledons</taxon>
        <taxon>Gunneridae</taxon>
        <taxon>Pentapetalae</taxon>
        <taxon>rosids</taxon>
        <taxon>malvids</taxon>
        <taxon>Malvales</taxon>
        <taxon>Dipterocarpaceae</taxon>
        <taxon>Rubroshorea</taxon>
    </lineage>
</organism>
<protein>
    <submittedName>
        <fullName evidence="2">Uncharacterized protein</fullName>
    </submittedName>
</protein>
<accession>A0AAV5K895</accession>
<dbReference type="Proteomes" id="UP001054252">
    <property type="component" value="Unassembled WGS sequence"/>
</dbReference>
<evidence type="ECO:0000256" key="1">
    <source>
        <dbReference type="SAM" id="MobiDB-lite"/>
    </source>
</evidence>
<reference evidence="2 3" key="1">
    <citation type="journal article" date="2021" name="Commun. Biol.">
        <title>The genome of Shorea leprosula (Dipterocarpaceae) highlights the ecological relevance of drought in aseasonal tropical rainforests.</title>
        <authorList>
            <person name="Ng K.K.S."/>
            <person name="Kobayashi M.J."/>
            <person name="Fawcett J.A."/>
            <person name="Hatakeyama M."/>
            <person name="Paape T."/>
            <person name="Ng C.H."/>
            <person name="Ang C.C."/>
            <person name="Tnah L.H."/>
            <person name="Lee C.T."/>
            <person name="Nishiyama T."/>
            <person name="Sese J."/>
            <person name="O'Brien M.J."/>
            <person name="Copetti D."/>
            <person name="Mohd Noor M.I."/>
            <person name="Ong R.C."/>
            <person name="Putra M."/>
            <person name="Sireger I.Z."/>
            <person name="Indrioko S."/>
            <person name="Kosugi Y."/>
            <person name="Izuno A."/>
            <person name="Isagi Y."/>
            <person name="Lee S.L."/>
            <person name="Shimizu K.K."/>
        </authorList>
    </citation>
    <scope>NUCLEOTIDE SEQUENCE [LARGE SCALE GENOMIC DNA]</scope>
    <source>
        <strain evidence="2">214</strain>
    </source>
</reference>
<comment type="caution">
    <text evidence="2">The sequence shown here is derived from an EMBL/GenBank/DDBJ whole genome shotgun (WGS) entry which is preliminary data.</text>
</comment>
<feature type="region of interest" description="Disordered" evidence="1">
    <location>
        <begin position="78"/>
        <end position="130"/>
    </location>
</feature>
<evidence type="ECO:0000313" key="3">
    <source>
        <dbReference type="Proteomes" id="UP001054252"/>
    </source>
</evidence>
<gene>
    <name evidence="2" type="ORF">SLEP1_g29372</name>
</gene>
<proteinExistence type="predicted"/>
<sequence length="178" mass="19719">MQKRSEKILDLLAGGETLRDARLKALKITKEIQGFGNSMLDSPSSSSFSSSPRTTLNYPNESNKIDKLLSEKKKTQIYLKGGTKDKEDGQNLSSSRNEELEGLSEWDDSTSEETGSLLDPEGGENEKSNGFISGICSKLASLSPSKKYSGEKVVLRSFSDVGRVKTQKKFDRQYSSRY</sequence>
<evidence type="ECO:0000313" key="2">
    <source>
        <dbReference type="EMBL" id="GKV19075.1"/>
    </source>
</evidence>
<name>A0AAV5K895_9ROSI</name>
<dbReference type="AlphaFoldDB" id="A0AAV5K895"/>
<feature type="compositionally biased region" description="Low complexity" evidence="1">
    <location>
        <begin position="42"/>
        <end position="52"/>
    </location>
</feature>
<keyword evidence="3" id="KW-1185">Reference proteome</keyword>
<feature type="compositionally biased region" description="Polar residues" evidence="1">
    <location>
        <begin position="53"/>
        <end position="62"/>
    </location>
</feature>